<dbReference type="InterPro" id="IPR032808">
    <property type="entry name" value="DoxX"/>
</dbReference>
<comment type="subcellular location">
    <subcellularLocation>
        <location evidence="1">Membrane</location>
        <topology evidence="1">Multi-pass membrane protein</topology>
    </subcellularLocation>
</comment>
<dbReference type="Proteomes" id="UP000325289">
    <property type="component" value="Unassembled WGS sequence"/>
</dbReference>
<keyword evidence="3 5" id="KW-1133">Transmembrane helix</keyword>
<dbReference type="RefSeq" id="WP_149758195.1">
    <property type="nucleotide sequence ID" value="NZ_FOMS01000016.1"/>
</dbReference>
<name>A0A1I2DBR2_9RHOB</name>
<evidence type="ECO:0000256" key="2">
    <source>
        <dbReference type="ARBA" id="ARBA00022692"/>
    </source>
</evidence>
<dbReference type="EMBL" id="FOMS01000016">
    <property type="protein sequence ID" value="SFE77964.1"/>
    <property type="molecule type" value="Genomic_DNA"/>
</dbReference>
<feature type="transmembrane region" description="Helical" evidence="5">
    <location>
        <begin position="98"/>
        <end position="118"/>
    </location>
</feature>
<evidence type="ECO:0000256" key="1">
    <source>
        <dbReference type="ARBA" id="ARBA00004141"/>
    </source>
</evidence>
<evidence type="ECO:0000313" key="6">
    <source>
        <dbReference type="EMBL" id="SFE77964.1"/>
    </source>
</evidence>
<dbReference type="OrthoDB" id="9810206at2"/>
<dbReference type="AlphaFoldDB" id="A0A1I2DBR2"/>
<proteinExistence type="predicted"/>
<keyword evidence="2 5" id="KW-0812">Transmembrane</keyword>
<gene>
    <name evidence="6" type="ORF">SAMN04515678_11646</name>
</gene>
<keyword evidence="7" id="KW-1185">Reference proteome</keyword>
<dbReference type="Pfam" id="PF07681">
    <property type="entry name" value="DoxX"/>
    <property type="match status" value="1"/>
</dbReference>
<keyword evidence="4 5" id="KW-0472">Membrane</keyword>
<protein>
    <submittedName>
        <fullName evidence="6">Putative oxidoreductase</fullName>
    </submittedName>
</protein>
<evidence type="ECO:0000313" key="7">
    <source>
        <dbReference type="Proteomes" id="UP000325289"/>
    </source>
</evidence>
<dbReference type="GO" id="GO:0016020">
    <property type="term" value="C:membrane"/>
    <property type="evidence" value="ECO:0007669"/>
    <property type="project" value="UniProtKB-SubCell"/>
</dbReference>
<sequence>MGDIAVFVGRLLIAALFAAGFAQKIADPGAATVLLTDRGLPGVLVWPAAAFNLGAALALVAGWRVTPVAALLAFYCAITSLFHLVPEDPWQMSIFVKNWAIAGGCLCLAAQGGGRYRIARLR</sequence>
<evidence type="ECO:0000256" key="3">
    <source>
        <dbReference type="ARBA" id="ARBA00022989"/>
    </source>
</evidence>
<accession>A0A1I2DBR2</accession>
<reference evidence="6 7" key="1">
    <citation type="submission" date="2016-10" db="EMBL/GenBank/DDBJ databases">
        <authorList>
            <person name="Varghese N."/>
            <person name="Submissions S."/>
        </authorList>
    </citation>
    <scope>NUCLEOTIDE SEQUENCE [LARGE SCALE GENOMIC DNA]</scope>
    <source>
        <strain evidence="7">YIM D21,KCTC 23444,ACCC 10710</strain>
    </source>
</reference>
<feature type="transmembrane region" description="Helical" evidence="5">
    <location>
        <begin position="38"/>
        <end position="61"/>
    </location>
</feature>
<organism evidence="6 7">
    <name type="scientific">Roseivivax sediminis</name>
    <dbReference type="NCBI Taxonomy" id="936889"/>
    <lineage>
        <taxon>Bacteria</taxon>
        <taxon>Pseudomonadati</taxon>
        <taxon>Pseudomonadota</taxon>
        <taxon>Alphaproteobacteria</taxon>
        <taxon>Rhodobacterales</taxon>
        <taxon>Roseobacteraceae</taxon>
        <taxon>Roseivivax</taxon>
    </lineage>
</organism>
<evidence type="ECO:0000256" key="5">
    <source>
        <dbReference type="SAM" id="Phobius"/>
    </source>
</evidence>
<evidence type="ECO:0000256" key="4">
    <source>
        <dbReference type="ARBA" id="ARBA00023136"/>
    </source>
</evidence>
<feature type="transmembrane region" description="Helical" evidence="5">
    <location>
        <begin position="68"/>
        <end position="86"/>
    </location>
</feature>